<organism evidence="1 2">
    <name type="scientific">Streptomyces aurantiogriseus</name>
    <dbReference type="NCBI Taxonomy" id="66870"/>
    <lineage>
        <taxon>Bacteria</taxon>
        <taxon>Bacillati</taxon>
        <taxon>Actinomycetota</taxon>
        <taxon>Actinomycetes</taxon>
        <taxon>Kitasatosporales</taxon>
        <taxon>Streptomycetaceae</taxon>
        <taxon>Streptomyces</taxon>
    </lineage>
</organism>
<gene>
    <name evidence="1" type="ORF">GCM10010251_36980</name>
</gene>
<proteinExistence type="predicted"/>
<evidence type="ECO:0000313" key="2">
    <source>
        <dbReference type="Proteomes" id="UP000658320"/>
    </source>
</evidence>
<comment type="caution">
    <text evidence="1">The sequence shown here is derived from an EMBL/GenBank/DDBJ whole genome shotgun (WGS) entry which is preliminary data.</text>
</comment>
<name>A0A918CDK1_9ACTN</name>
<dbReference type="EMBL" id="BMSX01000008">
    <property type="protein sequence ID" value="GGR17602.1"/>
    <property type="molecule type" value="Genomic_DNA"/>
</dbReference>
<reference evidence="1" key="2">
    <citation type="submission" date="2020-09" db="EMBL/GenBank/DDBJ databases">
        <authorList>
            <person name="Sun Q."/>
            <person name="Ohkuma M."/>
        </authorList>
    </citation>
    <scope>NUCLEOTIDE SEQUENCE</scope>
    <source>
        <strain evidence="1">JCM 4346</strain>
    </source>
</reference>
<dbReference type="AlphaFoldDB" id="A0A918CDK1"/>
<reference evidence="1" key="1">
    <citation type="journal article" date="2014" name="Int. J. Syst. Evol. Microbiol.">
        <title>Complete genome sequence of Corynebacterium casei LMG S-19264T (=DSM 44701T), isolated from a smear-ripened cheese.</title>
        <authorList>
            <consortium name="US DOE Joint Genome Institute (JGI-PGF)"/>
            <person name="Walter F."/>
            <person name="Albersmeier A."/>
            <person name="Kalinowski J."/>
            <person name="Ruckert C."/>
        </authorList>
    </citation>
    <scope>NUCLEOTIDE SEQUENCE</scope>
    <source>
        <strain evidence="1">JCM 4346</strain>
    </source>
</reference>
<dbReference type="Proteomes" id="UP000658320">
    <property type="component" value="Unassembled WGS sequence"/>
</dbReference>
<keyword evidence="2" id="KW-1185">Reference proteome</keyword>
<evidence type="ECO:0000313" key="1">
    <source>
        <dbReference type="EMBL" id="GGR17602.1"/>
    </source>
</evidence>
<sequence>MRTSLLELARHDRAALRCGCGQSGAHLTETFAKLLGARSAQETIGHLLDNHLEVQSFVDADKDRLECYRSALAARLG</sequence>
<protein>
    <submittedName>
        <fullName evidence="1">Uncharacterized protein</fullName>
    </submittedName>
</protein>
<accession>A0A918CDK1</accession>